<feature type="transmembrane region" description="Helical" evidence="13">
    <location>
        <begin position="320"/>
        <end position="342"/>
    </location>
</feature>
<name>A0ABW1G137_9ACTN</name>
<proteinExistence type="predicted"/>
<feature type="compositionally biased region" description="Basic and acidic residues" evidence="12">
    <location>
        <begin position="1053"/>
        <end position="1062"/>
    </location>
</feature>
<dbReference type="InterPro" id="IPR003594">
    <property type="entry name" value="HATPase_dom"/>
</dbReference>
<evidence type="ECO:0000256" key="2">
    <source>
        <dbReference type="ARBA" id="ARBA00004370"/>
    </source>
</evidence>
<dbReference type="SMART" id="SM00387">
    <property type="entry name" value="HATPase_c"/>
    <property type="match status" value="1"/>
</dbReference>
<evidence type="ECO:0000256" key="1">
    <source>
        <dbReference type="ARBA" id="ARBA00000085"/>
    </source>
</evidence>
<gene>
    <name evidence="15" type="ORF">ACFP3V_06020</name>
</gene>
<dbReference type="EC" id="2.7.13.3" evidence="3"/>
<feature type="compositionally biased region" description="Polar residues" evidence="12">
    <location>
        <begin position="1120"/>
        <end position="1137"/>
    </location>
</feature>
<evidence type="ECO:0000313" key="16">
    <source>
        <dbReference type="Proteomes" id="UP001596174"/>
    </source>
</evidence>
<comment type="catalytic activity">
    <reaction evidence="1">
        <text>ATP + protein L-histidine = ADP + protein N-phospho-L-histidine.</text>
        <dbReference type="EC" id="2.7.13.3"/>
    </reaction>
</comment>
<dbReference type="PANTHER" id="PTHR44936">
    <property type="entry name" value="SENSOR PROTEIN CREC"/>
    <property type="match status" value="1"/>
</dbReference>
<dbReference type="InterPro" id="IPR050980">
    <property type="entry name" value="2C_sensor_his_kinase"/>
</dbReference>
<keyword evidence="13" id="KW-0472">Membrane</keyword>
<dbReference type="PROSITE" id="PS50109">
    <property type="entry name" value="HIS_KIN"/>
    <property type="match status" value="1"/>
</dbReference>
<feature type="domain" description="Histidine kinase" evidence="14">
    <location>
        <begin position="530"/>
        <end position="636"/>
    </location>
</feature>
<keyword evidence="4" id="KW-0597">Phosphoprotein</keyword>
<keyword evidence="9 15" id="KW-0067">ATP-binding</keyword>
<keyword evidence="10 13" id="KW-1133">Transmembrane helix</keyword>
<comment type="subcellular location">
    <subcellularLocation>
        <location evidence="2">Membrane</location>
    </subcellularLocation>
</comment>
<feature type="region of interest" description="Disordered" evidence="12">
    <location>
        <begin position="644"/>
        <end position="985"/>
    </location>
</feature>
<dbReference type="Gene3D" id="3.30.565.10">
    <property type="entry name" value="Histidine kinase-like ATPase, C-terminal domain"/>
    <property type="match status" value="1"/>
</dbReference>
<evidence type="ECO:0000256" key="5">
    <source>
        <dbReference type="ARBA" id="ARBA00022679"/>
    </source>
</evidence>
<keyword evidence="16" id="KW-1185">Reference proteome</keyword>
<feature type="compositionally biased region" description="Pro residues" evidence="12">
    <location>
        <begin position="659"/>
        <end position="670"/>
    </location>
</feature>
<feature type="compositionally biased region" description="Low complexity" evidence="12">
    <location>
        <begin position="645"/>
        <end position="658"/>
    </location>
</feature>
<feature type="compositionally biased region" description="Low complexity" evidence="12">
    <location>
        <begin position="696"/>
        <end position="712"/>
    </location>
</feature>
<dbReference type="InterPro" id="IPR036890">
    <property type="entry name" value="HATPase_C_sf"/>
</dbReference>
<feature type="region of interest" description="Disordered" evidence="12">
    <location>
        <begin position="998"/>
        <end position="1137"/>
    </location>
</feature>
<dbReference type="InterPro" id="IPR013587">
    <property type="entry name" value="Nitrate/nitrite_sensing"/>
</dbReference>
<keyword evidence="6 13" id="KW-0812">Transmembrane</keyword>
<keyword evidence="7" id="KW-0547">Nucleotide-binding</keyword>
<dbReference type="PANTHER" id="PTHR44936:SF9">
    <property type="entry name" value="SENSOR PROTEIN CREC"/>
    <property type="match status" value="1"/>
</dbReference>
<dbReference type="Pfam" id="PF02518">
    <property type="entry name" value="HATPase_c"/>
    <property type="match status" value="1"/>
</dbReference>
<protein>
    <recommendedName>
        <fullName evidence="3">histidine kinase</fullName>
        <ecNumber evidence="3">2.7.13.3</ecNumber>
    </recommendedName>
</protein>
<organism evidence="15 16">
    <name type="scientific">Streptacidiphilus monticola</name>
    <dbReference type="NCBI Taxonomy" id="2161674"/>
    <lineage>
        <taxon>Bacteria</taxon>
        <taxon>Bacillati</taxon>
        <taxon>Actinomycetota</taxon>
        <taxon>Actinomycetes</taxon>
        <taxon>Kitasatosporales</taxon>
        <taxon>Streptomycetaceae</taxon>
        <taxon>Streptacidiphilus</taxon>
    </lineage>
</organism>
<dbReference type="Pfam" id="PF08376">
    <property type="entry name" value="NIT"/>
    <property type="match status" value="1"/>
</dbReference>
<evidence type="ECO:0000256" key="13">
    <source>
        <dbReference type="SAM" id="Phobius"/>
    </source>
</evidence>
<feature type="compositionally biased region" description="Low complexity" evidence="12">
    <location>
        <begin position="846"/>
        <end position="864"/>
    </location>
</feature>
<evidence type="ECO:0000256" key="11">
    <source>
        <dbReference type="ARBA" id="ARBA00023012"/>
    </source>
</evidence>
<feature type="compositionally biased region" description="Low complexity" evidence="12">
    <location>
        <begin position="748"/>
        <end position="759"/>
    </location>
</feature>
<evidence type="ECO:0000256" key="12">
    <source>
        <dbReference type="SAM" id="MobiDB-lite"/>
    </source>
</evidence>
<evidence type="ECO:0000313" key="15">
    <source>
        <dbReference type="EMBL" id="MFC5906771.1"/>
    </source>
</evidence>
<feature type="compositionally biased region" description="Low complexity" evidence="12">
    <location>
        <begin position="813"/>
        <end position="825"/>
    </location>
</feature>
<dbReference type="GO" id="GO:0005524">
    <property type="term" value="F:ATP binding"/>
    <property type="evidence" value="ECO:0007669"/>
    <property type="project" value="UniProtKB-KW"/>
</dbReference>
<evidence type="ECO:0000256" key="10">
    <source>
        <dbReference type="ARBA" id="ARBA00022989"/>
    </source>
</evidence>
<reference evidence="16" key="1">
    <citation type="journal article" date="2019" name="Int. J. Syst. Evol. Microbiol.">
        <title>The Global Catalogue of Microorganisms (GCM) 10K type strain sequencing project: providing services to taxonomists for standard genome sequencing and annotation.</title>
        <authorList>
            <consortium name="The Broad Institute Genomics Platform"/>
            <consortium name="The Broad Institute Genome Sequencing Center for Infectious Disease"/>
            <person name="Wu L."/>
            <person name="Ma J."/>
        </authorList>
    </citation>
    <scope>NUCLEOTIDE SEQUENCE [LARGE SCALE GENOMIC DNA]</scope>
    <source>
        <strain evidence="16">JCM 4816</strain>
    </source>
</reference>
<dbReference type="EMBL" id="JBHSQJ010000019">
    <property type="protein sequence ID" value="MFC5906771.1"/>
    <property type="molecule type" value="Genomic_DNA"/>
</dbReference>
<dbReference type="SUPFAM" id="SSF55874">
    <property type="entry name" value="ATPase domain of HSP90 chaperone/DNA topoisomerase II/histidine kinase"/>
    <property type="match status" value="1"/>
</dbReference>
<feature type="compositionally biased region" description="Low complexity" evidence="12">
    <location>
        <begin position="877"/>
        <end position="887"/>
    </location>
</feature>
<dbReference type="InterPro" id="IPR003660">
    <property type="entry name" value="HAMP_dom"/>
</dbReference>
<keyword evidence="5" id="KW-0808">Transferase</keyword>
<accession>A0ABW1G137</accession>
<comment type="caution">
    <text evidence="15">The sequence shown here is derived from an EMBL/GenBank/DDBJ whole genome shotgun (WGS) entry which is preliminary data.</text>
</comment>
<evidence type="ECO:0000256" key="6">
    <source>
        <dbReference type="ARBA" id="ARBA00022692"/>
    </source>
</evidence>
<evidence type="ECO:0000256" key="3">
    <source>
        <dbReference type="ARBA" id="ARBA00012438"/>
    </source>
</evidence>
<evidence type="ECO:0000256" key="9">
    <source>
        <dbReference type="ARBA" id="ARBA00022840"/>
    </source>
</evidence>
<evidence type="ECO:0000256" key="4">
    <source>
        <dbReference type="ARBA" id="ARBA00022553"/>
    </source>
</evidence>
<evidence type="ECO:0000256" key="7">
    <source>
        <dbReference type="ARBA" id="ARBA00022741"/>
    </source>
</evidence>
<sequence length="1137" mass="119066">MSGLRRYALSNWRIRTRLIALLLLPVVAALVLGGLRIQTSLQSQQDLSKVSKLGDLAYAATALADALETERDTMAANVRNGDSQTQAVQNAQNDTIKKKLKFSYATQQLDLTQLPGRGVDVRNINSSLDLLVRVRLNAFATSEDGSIQRSVAAYDSLIQPLLQLSGDLALASANQELIQSTRALQAFAQWKENYSIVRAVISASLLQGKANKFVPSDVDYAKAANEAVARNKSEFQALYGAEKSAFLIGSWQQNNNVQATQRDMKAWLDQGAANAAVTAADWSTGESMSQMTLMASSENILVNELNTKVESLSSQARTDAIVNAAVIALVLVVAVAGAAIVARSMVRTLAKLQDTAEDVADHRLPDLVRKLSESDPQDVDVSITPIGIDTTDEIGHVARAFDKVHSQAVRLAAEQALLRGNINAMFTNLSRRSQGLIQRQLSMISELESREADPDQLAQLFKLDHLATRMRRNGENLLVLAGEDPGRRWTRPVPLVDVLRAAASEVEQYERIELASVPTADVAGRVVNDLVHLLAELLENATSFSSPQTRVRVTGHALPDGRVLIEIHDTGIGLSPDDLAEINERLANPPVVDVSVSRRMGLFVVGRLSLRHGIRIQLRPSDSGGTTALVMLPVDVTNVAERRAGGPQRAAGQGAPRPGAVPPGAGPRPGLPGQQGPGTGQFDGPRPGDTFGGQPGALPQRGQQPGLPQGPGEAFGKGLPGQGQQPAAAAQFGADAPRPGDTFGGQPGALPQRGQQPGLPQGGPGTGQFDGPRPGDTFGGQPGALPQRGGQQTPGAGQFDGPRPGDTFGGQPGALPQRGGQQPGLPQGGPAGQFAADAPRPGDTFGQGIPAQGQQPPTAGQFGADAPRGDTFGGQQGALPQAPGAGQFDAPRPADTFGGQPQGGQFGNGAPRPAGPQGWGGADAPQHSAGDTGQFARPHFEEEPPAPPAPRVADPLTDPLPRAALPGPETGGPSGSPIFEQMESNWFRAGRADRMRAVQVFGRDEASAPQAEPQGGPQSAAPGGFPAGSAPAGATAAGAQPDAAPWRTNANDETWRRAEQVREPSAGGVMPSGLPRRVPQANLVPGQAEADVTAVPGPQVSRSPEEVRGRLTNLRRGIQQGRQAGTNPNHGTNPQER</sequence>
<dbReference type="Gene3D" id="6.10.340.10">
    <property type="match status" value="1"/>
</dbReference>
<feature type="compositionally biased region" description="Low complexity" evidence="12">
    <location>
        <begin position="1007"/>
        <end position="1045"/>
    </location>
</feature>
<keyword evidence="11" id="KW-0902">Two-component regulatory system</keyword>
<keyword evidence="8" id="KW-0418">Kinase</keyword>
<dbReference type="Proteomes" id="UP001596174">
    <property type="component" value="Unassembled WGS sequence"/>
</dbReference>
<dbReference type="SMART" id="SM00304">
    <property type="entry name" value="HAMP"/>
    <property type="match status" value="1"/>
</dbReference>
<feature type="compositionally biased region" description="Low complexity" evidence="12">
    <location>
        <begin position="722"/>
        <end position="739"/>
    </location>
</feature>
<dbReference type="InterPro" id="IPR005467">
    <property type="entry name" value="His_kinase_dom"/>
</dbReference>
<dbReference type="RefSeq" id="WP_380580517.1">
    <property type="nucleotide sequence ID" value="NZ_JBHSQJ010000019.1"/>
</dbReference>
<evidence type="ECO:0000256" key="8">
    <source>
        <dbReference type="ARBA" id="ARBA00022777"/>
    </source>
</evidence>
<evidence type="ECO:0000259" key="14">
    <source>
        <dbReference type="PROSITE" id="PS50109"/>
    </source>
</evidence>